<organism evidence="1">
    <name type="scientific">marine sediment metagenome</name>
    <dbReference type="NCBI Taxonomy" id="412755"/>
    <lineage>
        <taxon>unclassified sequences</taxon>
        <taxon>metagenomes</taxon>
        <taxon>ecological metagenomes</taxon>
    </lineage>
</organism>
<name>A0A0F9URB7_9ZZZZ</name>
<evidence type="ECO:0008006" key="2">
    <source>
        <dbReference type="Google" id="ProtNLM"/>
    </source>
</evidence>
<sequence length="333" mass="38258">MQFNWQKFCDTNKIRYVESGSNVSRGHIAIQCPFCGDSDPSEHMGLLRKGIMWGCWRVKSHRGRRPQRLIMKILSCSHDQANHIVGEGPKPDLTDFEMTLAKLKGADKKVEKTARLEMPSNFKRIINKGFGKRFISYLRRERGFSLPEALRFSRQYKLHYCMEDRWEWRIIIPFYMEGELVGWTGRTIRKDEELRYQSLSHEPEKANLRGDPVALMSVKDILYNFTNLKKGGGRTLYITEGFFDATKIDFYARELGVRATCIFSTDITDEQLWLLSELVPKFGQTRLLLDAGQLVNSFVAASDLSHLGVKISSLPKGVTDPGDLSKKQVLQLP</sequence>
<dbReference type="Gene3D" id="3.40.1360.10">
    <property type="match status" value="1"/>
</dbReference>
<evidence type="ECO:0000313" key="1">
    <source>
        <dbReference type="EMBL" id="KKN90047.1"/>
    </source>
</evidence>
<dbReference type="AlphaFoldDB" id="A0A0F9URB7"/>
<dbReference type="EMBL" id="LAZR01000113">
    <property type="protein sequence ID" value="KKN90047.1"/>
    <property type="molecule type" value="Genomic_DNA"/>
</dbReference>
<comment type="caution">
    <text evidence="1">The sequence shown here is derived from an EMBL/GenBank/DDBJ whole genome shotgun (WGS) entry which is preliminary data.</text>
</comment>
<gene>
    <name evidence="1" type="ORF">LCGC14_0231600</name>
</gene>
<accession>A0A0F9URB7</accession>
<proteinExistence type="predicted"/>
<protein>
    <recommendedName>
        <fullName evidence="2">Toprim domain-containing protein</fullName>
    </recommendedName>
</protein>
<reference evidence="1" key="1">
    <citation type="journal article" date="2015" name="Nature">
        <title>Complex archaea that bridge the gap between prokaryotes and eukaryotes.</title>
        <authorList>
            <person name="Spang A."/>
            <person name="Saw J.H."/>
            <person name="Jorgensen S.L."/>
            <person name="Zaremba-Niedzwiedzka K."/>
            <person name="Martijn J."/>
            <person name="Lind A.E."/>
            <person name="van Eijk R."/>
            <person name="Schleper C."/>
            <person name="Guy L."/>
            <person name="Ettema T.J."/>
        </authorList>
    </citation>
    <scope>NUCLEOTIDE SEQUENCE</scope>
</reference>